<accession>A0AA36G1M9</accession>
<gene>
    <name evidence="2" type="ORF">MSPICULIGERA_LOCUS14509</name>
</gene>
<sequence length="130" mass="14597">MMANEKVDLRDRMHRTSDVDHIKNCDGKFHHKTDDRFISDKPVDGVAENGMYIMGHVVGLFQLIVDGVLVGWKRITGQANEVTDANTADVRVNAGTEKTITEQWKAYVGPAVLVAMILLLISLLAYTWRQ</sequence>
<evidence type="ECO:0000256" key="1">
    <source>
        <dbReference type="SAM" id="Phobius"/>
    </source>
</evidence>
<reference evidence="2" key="1">
    <citation type="submission" date="2023-06" db="EMBL/GenBank/DDBJ databases">
        <authorList>
            <person name="Delattre M."/>
        </authorList>
    </citation>
    <scope>NUCLEOTIDE SEQUENCE</scope>
    <source>
        <strain evidence="2">AF72</strain>
    </source>
</reference>
<keyword evidence="1" id="KW-0812">Transmembrane</keyword>
<dbReference type="EMBL" id="CATQJA010002643">
    <property type="protein sequence ID" value="CAJ0576212.1"/>
    <property type="molecule type" value="Genomic_DNA"/>
</dbReference>
<evidence type="ECO:0000313" key="2">
    <source>
        <dbReference type="EMBL" id="CAJ0576212.1"/>
    </source>
</evidence>
<name>A0AA36G1M9_9BILA</name>
<keyword evidence="1" id="KW-0472">Membrane</keyword>
<protein>
    <submittedName>
        <fullName evidence="2">Uncharacterized protein</fullName>
    </submittedName>
</protein>
<keyword evidence="1" id="KW-1133">Transmembrane helix</keyword>
<keyword evidence="3" id="KW-1185">Reference proteome</keyword>
<dbReference type="Proteomes" id="UP001177023">
    <property type="component" value="Unassembled WGS sequence"/>
</dbReference>
<feature type="transmembrane region" description="Helical" evidence="1">
    <location>
        <begin position="107"/>
        <end position="128"/>
    </location>
</feature>
<dbReference type="AlphaFoldDB" id="A0AA36G1M9"/>
<proteinExistence type="predicted"/>
<comment type="caution">
    <text evidence="2">The sequence shown here is derived from an EMBL/GenBank/DDBJ whole genome shotgun (WGS) entry which is preliminary data.</text>
</comment>
<feature type="non-terminal residue" evidence="2">
    <location>
        <position position="1"/>
    </location>
</feature>
<evidence type="ECO:0000313" key="3">
    <source>
        <dbReference type="Proteomes" id="UP001177023"/>
    </source>
</evidence>
<organism evidence="2 3">
    <name type="scientific">Mesorhabditis spiculigera</name>
    <dbReference type="NCBI Taxonomy" id="96644"/>
    <lineage>
        <taxon>Eukaryota</taxon>
        <taxon>Metazoa</taxon>
        <taxon>Ecdysozoa</taxon>
        <taxon>Nematoda</taxon>
        <taxon>Chromadorea</taxon>
        <taxon>Rhabditida</taxon>
        <taxon>Rhabditina</taxon>
        <taxon>Rhabditomorpha</taxon>
        <taxon>Rhabditoidea</taxon>
        <taxon>Rhabditidae</taxon>
        <taxon>Mesorhabditinae</taxon>
        <taxon>Mesorhabditis</taxon>
    </lineage>
</organism>